<name>A0AAV4Y8C5_CAEEX</name>
<proteinExistence type="predicted"/>
<sequence length="92" mass="10724">MLTRLPSSLNNARFSTRSFTKASWRRRYTLNLFVQSAPLKIVHLCSNWIETENAAPNDYCSSRDLQENNARVEPPPPSLLRARREVELYPFN</sequence>
<dbReference type="Proteomes" id="UP001054945">
    <property type="component" value="Unassembled WGS sequence"/>
</dbReference>
<gene>
    <name evidence="1" type="ORF">CEXT_19451</name>
</gene>
<reference evidence="1 2" key="1">
    <citation type="submission" date="2021-06" db="EMBL/GenBank/DDBJ databases">
        <title>Caerostris extrusa draft genome.</title>
        <authorList>
            <person name="Kono N."/>
            <person name="Arakawa K."/>
        </authorList>
    </citation>
    <scope>NUCLEOTIDE SEQUENCE [LARGE SCALE GENOMIC DNA]</scope>
</reference>
<evidence type="ECO:0000313" key="2">
    <source>
        <dbReference type="Proteomes" id="UP001054945"/>
    </source>
</evidence>
<accession>A0AAV4Y8C5</accession>
<keyword evidence="2" id="KW-1185">Reference proteome</keyword>
<organism evidence="1 2">
    <name type="scientific">Caerostris extrusa</name>
    <name type="common">Bark spider</name>
    <name type="synonym">Caerostris bankana</name>
    <dbReference type="NCBI Taxonomy" id="172846"/>
    <lineage>
        <taxon>Eukaryota</taxon>
        <taxon>Metazoa</taxon>
        <taxon>Ecdysozoa</taxon>
        <taxon>Arthropoda</taxon>
        <taxon>Chelicerata</taxon>
        <taxon>Arachnida</taxon>
        <taxon>Araneae</taxon>
        <taxon>Araneomorphae</taxon>
        <taxon>Entelegynae</taxon>
        <taxon>Araneoidea</taxon>
        <taxon>Araneidae</taxon>
        <taxon>Caerostris</taxon>
    </lineage>
</organism>
<dbReference type="AlphaFoldDB" id="A0AAV4Y8C5"/>
<protein>
    <submittedName>
        <fullName evidence="1">Uncharacterized protein</fullName>
    </submittedName>
</protein>
<comment type="caution">
    <text evidence="1">The sequence shown here is derived from an EMBL/GenBank/DDBJ whole genome shotgun (WGS) entry which is preliminary data.</text>
</comment>
<dbReference type="EMBL" id="BPLR01001504">
    <property type="protein sequence ID" value="GIZ02774.1"/>
    <property type="molecule type" value="Genomic_DNA"/>
</dbReference>
<evidence type="ECO:0000313" key="1">
    <source>
        <dbReference type="EMBL" id="GIZ02774.1"/>
    </source>
</evidence>